<dbReference type="NCBIfam" id="NF012161">
    <property type="entry name" value="bla_class_D_main"/>
    <property type="match status" value="1"/>
</dbReference>
<evidence type="ECO:0000256" key="6">
    <source>
        <dbReference type="ARBA" id="ARBA00023251"/>
    </source>
</evidence>
<evidence type="ECO:0000256" key="3">
    <source>
        <dbReference type="ARBA" id="ARBA00012865"/>
    </source>
</evidence>
<dbReference type="EMBL" id="JAGHKP010000002">
    <property type="protein sequence ID" value="MBO9152729.1"/>
    <property type="molecule type" value="Genomic_DNA"/>
</dbReference>
<dbReference type="Proteomes" id="UP000679126">
    <property type="component" value="Unassembled WGS sequence"/>
</dbReference>
<name>A0ABS3YDH0_9BACT</name>
<dbReference type="InterPro" id="IPR012338">
    <property type="entry name" value="Beta-lactam/transpept-like"/>
</dbReference>
<feature type="signal peptide" evidence="7">
    <location>
        <begin position="1"/>
        <end position="18"/>
    </location>
</feature>
<dbReference type="EC" id="3.5.2.6" evidence="3"/>
<evidence type="ECO:0000256" key="1">
    <source>
        <dbReference type="ARBA" id="ARBA00001526"/>
    </source>
</evidence>
<proteinExistence type="inferred from homology"/>
<comment type="similarity">
    <text evidence="2">Belongs to the class-D beta-lactamase family.</text>
</comment>
<keyword evidence="10" id="KW-1185">Reference proteome</keyword>
<evidence type="ECO:0000256" key="4">
    <source>
        <dbReference type="ARBA" id="ARBA00022729"/>
    </source>
</evidence>
<dbReference type="SUPFAM" id="SSF56601">
    <property type="entry name" value="beta-lactamase/transpeptidase-like"/>
    <property type="match status" value="1"/>
</dbReference>
<dbReference type="PROSITE" id="PS51257">
    <property type="entry name" value="PROKAR_LIPOPROTEIN"/>
    <property type="match status" value="1"/>
</dbReference>
<feature type="chain" id="PRO_5046858042" description="beta-lactamase" evidence="7">
    <location>
        <begin position="19"/>
        <end position="268"/>
    </location>
</feature>
<evidence type="ECO:0000256" key="5">
    <source>
        <dbReference type="ARBA" id="ARBA00022801"/>
    </source>
</evidence>
<organism evidence="9 10">
    <name type="scientific">Chitinophaga chungangae</name>
    <dbReference type="NCBI Taxonomy" id="2821488"/>
    <lineage>
        <taxon>Bacteria</taxon>
        <taxon>Pseudomonadati</taxon>
        <taxon>Bacteroidota</taxon>
        <taxon>Chitinophagia</taxon>
        <taxon>Chitinophagales</taxon>
        <taxon>Chitinophagaceae</taxon>
        <taxon>Chitinophaga</taxon>
    </lineage>
</organism>
<gene>
    <name evidence="9" type="primary">blaOXA</name>
    <name evidence="9" type="ORF">J7I43_10935</name>
</gene>
<sequence>MMKLSGLLLLTFAVLFGACTPNNVKDAKEWEKYFAKYKVEGTFMMFDNGQGSFRVYNIDRAKQRFTPASTFKIFNSLTALHTGAASDTNMVIKWDGVYRPDTVWNQDLTMAQAFRLSSVPYFQEIARRIGKDTMQTWLDSVGYGNKKISKIDTFWLDNSLQISPDEQLGFVKQLYFNQLPYQKRAQQLVAGMMIREKTDKYILAYKGGWGVTGRKHIGWMVGWIEENLHPTFFVLNFETEDPNPDIEGMRMDITRGILAEEGFFKGEK</sequence>
<evidence type="ECO:0000256" key="7">
    <source>
        <dbReference type="SAM" id="SignalP"/>
    </source>
</evidence>
<dbReference type="Pfam" id="PF00905">
    <property type="entry name" value="Transpeptidase"/>
    <property type="match status" value="1"/>
</dbReference>
<dbReference type="Gene3D" id="3.40.710.10">
    <property type="entry name" value="DD-peptidase/beta-lactamase superfamily"/>
    <property type="match status" value="1"/>
</dbReference>
<dbReference type="PANTHER" id="PTHR30627">
    <property type="entry name" value="PEPTIDOGLYCAN D,D-TRANSPEPTIDASE"/>
    <property type="match status" value="1"/>
</dbReference>
<accession>A0ABS3YDH0</accession>
<dbReference type="InterPro" id="IPR050515">
    <property type="entry name" value="Beta-lactam/transpept"/>
</dbReference>
<feature type="domain" description="Penicillin-binding protein transpeptidase" evidence="8">
    <location>
        <begin position="55"/>
        <end position="241"/>
    </location>
</feature>
<comment type="catalytic activity">
    <reaction evidence="1">
        <text>a beta-lactam + H2O = a substituted beta-amino acid</text>
        <dbReference type="Rhea" id="RHEA:20401"/>
        <dbReference type="ChEBI" id="CHEBI:15377"/>
        <dbReference type="ChEBI" id="CHEBI:35627"/>
        <dbReference type="ChEBI" id="CHEBI:140347"/>
        <dbReference type="EC" id="3.5.2.6"/>
    </reaction>
</comment>
<dbReference type="PANTHER" id="PTHR30627:SF6">
    <property type="entry name" value="BETA-LACTAMASE YBXI-RELATED"/>
    <property type="match status" value="1"/>
</dbReference>
<evidence type="ECO:0000259" key="8">
    <source>
        <dbReference type="Pfam" id="PF00905"/>
    </source>
</evidence>
<protein>
    <recommendedName>
        <fullName evidence="3">beta-lactamase</fullName>
        <ecNumber evidence="3">3.5.2.6</ecNumber>
    </recommendedName>
</protein>
<reference evidence="10" key="1">
    <citation type="submission" date="2021-03" db="EMBL/GenBank/DDBJ databases">
        <title>Assistant Professor.</title>
        <authorList>
            <person name="Huq M.A."/>
        </authorList>
    </citation>
    <scope>NUCLEOTIDE SEQUENCE [LARGE SCALE GENOMIC DNA]</scope>
    <source>
        <strain evidence="10">MAH-28</strain>
    </source>
</reference>
<dbReference type="InterPro" id="IPR001460">
    <property type="entry name" value="PCN-bd_Tpept"/>
</dbReference>
<comment type="caution">
    <text evidence="9">The sequence shown here is derived from an EMBL/GenBank/DDBJ whole genome shotgun (WGS) entry which is preliminary data.</text>
</comment>
<evidence type="ECO:0000256" key="2">
    <source>
        <dbReference type="ARBA" id="ARBA00007898"/>
    </source>
</evidence>
<keyword evidence="5" id="KW-0378">Hydrolase</keyword>
<dbReference type="RefSeq" id="WP_209145712.1">
    <property type="nucleotide sequence ID" value="NZ_JAGHKP010000002.1"/>
</dbReference>
<evidence type="ECO:0000313" key="9">
    <source>
        <dbReference type="EMBL" id="MBO9152729.1"/>
    </source>
</evidence>
<keyword evidence="6" id="KW-0046">Antibiotic resistance</keyword>
<keyword evidence="4 7" id="KW-0732">Signal</keyword>
<evidence type="ECO:0000313" key="10">
    <source>
        <dbReference type="Proteomes" id="UP000679126"/>
    </source>
</evidence>